<dbReference type="Proteomes" id="UP001155220">
    <property type="component" value="Unassembled WGS sequence"/>
</dbReference>
<dbReference type="AlphaFoldDB" id="A0A9X2HBB6"/>
<dbReference type="RefSeq" id="WP_253965389.1">
    <property type="nucleotide sequence ID" value="NZ_JALHBS010000102.1"/>
</dbReference>
<evidence type="ECO:0000313" key="2">
    <source>
        <dbReference type="EMBL" id="MCP3056583.1"/>
    </source>
</evidence>
<dbReference type="EMBL" id="JALHBS010000102">
    <property type="protein sequence ID" value="MCP3056583.1"/>
    <property type="molecule type" value="Genomic_DNA"/>
</dbReference>
<comment type="caution">
    <text evidence="2">The sequence shown here is derived from an EMBL/GenBank/DDBJ whole genome shotgun (WGS) entry which is preliminary data.</text>
</comment>
<evidence type="ECO:0000313" key="3">
    <source>
        <dbReference type="Proteomes" id="UP001155220"/>
    </source>
</evidence>
<organism evidence="2 3">
    <name type="scientific">Aurantimonas marianensis</name>
    <dbReference type="NCBI Taxonomy" id="2920428"/>
    <lineage>
        <taxon>Bacteria</taxon>
        <taxon>Pseudomonadati</taxon>
        <taxon>Pseudomonadota</taxon>
        <taxon>Alphaproteobacteria</taxon>
        <taxon>Hyphomicrobiales</taxon>
        <taxon>Aurantimonadaceae</taxon>
        <taxon>Aurantimonas</taxon>
    </lineage>
</organism>
<feature type="region of interest" description="Disordered" evidence="1">
    <location>
        <begin position="1"/>
        <end position="35"/>
    </location>
</feature>
<keyword evidence="3" id="KW-1185">Reference proteome</keyword>
<gene>
    <name evidence="2" type="ORF">MJ956_15715</name>
</gene>
<reference evidence="2" key="1">
    <citation type="submission" date="2022-03" db="EMBL/GenBank/DDBJ databases">
        <title>Aurantimonas Liuensis sp. Nov., isolated from the hadal seawater of the Mariana Trench.</title>
        <authorList>
            <person name="Liu R."/>
        </authorList>
    </citation>
    <scope>NUCLEOTIDE SEQUENCE</scope>
    <source>
        <strain evidence="2">LRZ36</strain>
    </source>
</reference>
<sequence>MMPAATAPPKPVPEERSRSALSEAPGPGAADADDRAAAAEAGVGVGLVGVDEGRLAAVDPDLTAAVVAAAGEGDGLASPGLAFKALALVMEDAGLAAAPDGAAGLPPVTTGGVPAGVAGTDPGPLSAAAGFVDDAATAPPVAAALALSLPDGVDAADGAGAGFTSPGLGGAEAEAPAGRPASAGEAAFAPSGVILAASFAAAPAAAGEAAPARSADARLAGCDAVPAGAPASAGFAALCASVLAFLSPSVTVFFSAFRSIVCPRVCFGFDRRGRLVIAFAPFLLARAHGIAGSARRTQSSVFVLHSCGPCKHRLVPTIKLG</sequence>
<name>A0A9X2HBB6_9HYPH</name>
<accession>A0A9X2HBB6</accession>
<feature type="compositionally biased region" description="Pro residues" evidence="1">
    <location>
        <begin position="1"/>
        <end position="11"/>
    </location>
</feature>
<protein>
    <submittedName>
        <fullName evidence="2">Uncharacterized protein</fullName>
    </submittedName>
</protein>
<evidence type="ECO:0000256" key="1">
    <source>
        <dbReference type="SAM" id="MobiDB-lite"/>
    </source>
</evidence>
<proteinExistence type="predicted"/>